<sequence>MKRGLLTTVTCYNLSVTDYTLVHRVQNPIPKSPRKKVNANNKNRKSLLQHSVFSRNRNVE</sequence>
<keyword evidence="3" id="KW-1185">Reference proteome</keyword>
<feature type="compositionally biased region" description="Polar residues" evidence="1">
    <location>
        <begin position="48"/>
        <end position="60"/>
    </location>
</feature>
<feature type="region of interest" description="Disordered" evidence="1">
    <location>
        <begin position="29"/>
        <end position="60"/>
    </location>
</feature>
<dbReference type="EMBL" id="JAERMS010000058">
    <property type="protein sequence ID" value="MBO1364405.1"/>
    <property type="molecule type" value="Genomic_DNA"/>
</dbReference>
<dbReference type="Proteomes" id="UP000664265">
    <property type="component" value="Unassembled WGS sequence"/>
</dbReference>
<dbReference type="RefSeq" id="WP_146156982.1">
    <property type="nucleotide sequence ID" value="NZ_JAERMS010000058.1"/>
</dbReference>
<comment type="caution">
    <text evidence="2">The sequence shown here is derived from an EMBL/GenBank/DDBJ whole genome shotgun (WGS) entry which is preliminary data.</text>
</comment>
<evidence type="ECO:0000256" key="1">
    <source>
        <dbReference type="SAM" id="MobiDB-lite"/>
    </source>
</evidence>
<name>A0ABS3M8H3_9BACT</name>
<evidence type="ECO:0000313" key="3">
    <source>
        <dbReference type="Proteomes" id="UP000664265"/>
    </source>
</evidence>
<proteinExistence type="predicted"/>
<protein>
    <submittedName>
        <fullName evidence="2">Uncharacterized protein</fullName>
    </submittedName>
</protein>
<organism evidence="2 3">
    <name type="scientific">Prevotella illustrans</name>
    <dbReference type="NCBI Taxonomy" id="2800387"/>
    <lineage>
        <taxon>Bacteria</taxon>
        <taxon>Pseudomonadati</taxon>
        <taxon>Bacteroidota</taxon>
        <taxon>Bacteroidia</taxon>
        <taxon>Bacteroidales</taxon>
        <taxon>Prevotellaceae</taxon>
        <taxon>Prevotella</taxon>
    </lineage>
</organism>
<accession>A0ABS3M8H3</accession>
<feature type="compositionally biased region" description="Basic residues" evidence="1">
    <location>
        <begin position="32"/>
        <end position="47"/>
    </location>
</feature>
<gene>
    <name evidence="2" type="ORF">JHU38_11635</name>
</gene>
<reference evidence="2 3" key="1">
    <citation type="submission" date="2021-01" db="EMBL/GenBank/DDBJ databases">
        <title>Prevotella A2931 sp. nov.</title>
        <authorList>
            <person name="Buhl M."/>
            <person name="Oberhettinger P."/>
        </authorList>
    </citation>
    <scope>NUCLEOTIDE SEQUENCE [LARGE SCALE GENOMIC DNA]</scope>
    <source>
        <strain evidence="2 3">A2931</strain>
    </source>
</reference>
<evidence type="ECO:0000313" key="2">
    <source>
        <dbReference type="EMBL" id="MBO1364405.1"/>
    </source>
</evidence>